<evidence type="ECO:0000313" key="4">
    <source>
        <dbReference type="EMBL" id="RBW68510.1"/>
    </source>
</evidence>
<organism evidence="4 5">
    <name type="scientific">Bacillus taeanensis</name>
    <dbReference type="NCBI Taxonomy" id="273032"/>
    <lineage>
        <taxon>Bacteria</taxon>
        <taxon>Bacillati</taxon>
        <taxon>Bacillota</taxon>
        <taxon>Bacilli</taxon>
        <taxon>Bacillales</taxon>
        <taxon>Bacillaceae</taxon>
        <taxon>Bacillus</taxon>
    </lineage>
</organism>
<dbReference type="OrthoDB" id="9807051at2"/>
<dbReference type="GO" id="GO:0005737">
    <property type="term" value="C:cytoplasm"/>
    <property type="evidence" value="ECO:0007669"/>
    <property type="project" value="UniProtKB-SubCell"/>
</dbReference>
<evidence type="ECO:0000256" key="2">
    <source>
        <dbReference type="ARBA" id="ARBA00022490"/>
    </source>
</evidence>
<dbReference type="InterPro" id="IPR018225">
    <property type="entry name" value="Transaldolase_AS"/>
</dbReference>
<dbReference type="EMBL" id="QOCW01000019">
    <property type="protein sequence ID" value="RBW68510.1"/>
    <property type="molecule type" value="Genomic_DNA"/>
</dbReference>
<comment type="caution">
    <text evidence="4">The sequence shown here is derived from an EMBL/GenBank/DDBJ whole genome shotgun (WGS) entry which is preliminary data.</text>
</comment>
<dbReference type="InterPro" id="IPR001585">
    <property type="entry name" value="TAL/FSA"/>
</dbReference>
<gene>
    <name evidence="4" type="ORF">DS031_16170</name>
</gene>
<evidence type="ECO:0000256" key="1">
    <source>
        <dbReference type="ARBA" id="ARBA00004496"/>
    </source>
</evidence>
<evidence type="ECO:0000256" key="3">
    <source>
        <dbReference type="ARBA" id="ARBA00023270"/>
    </source>
</evidence>
<name>A0A366XQ70_9BACI</name>
<comment type="subcellular location">
    <subcellularLocation>
        <location evidence="1">Cytoplasm</location>
    </subcellularLocation>
</comment>
<sequence length="227" mass="25128">MKLLIDSANLQSIRELHTLFPIDGVTTNPTIIVKEKSPFLPLLKEIRSIIGEEKMLFAQVLDERAEGMVEEGIHLNEELGGNLCVKVPVTDEGIKAIKLLKAKGVKTLATTIYTPMQAFLAAKAGAEYVAPYVNRIDNLTGNGVHVVSEIVKMFERHQLPCKVIAASFKNTQQVHRVCLEGAHGITAAPDIIKALITHPSTEMNVKQFVNEWKHFYGESCDSLVRTK</sequence>
<keyword evidence="3" id="KW-0704">Schiff base</keyword>
<keyword evidence="2" id="KW-0963">Cytoplasm</keyword>
<accession>A0A366XQ70</accession>
<dbReference type="PROSITE" id="PS00958">
    <property type="entry name" value="TRANSALDOLASE_2"/>
    <property type="match status" value="1"/>
</dbReference>
<dbReference type="SUPFAM" id="SSF51569">
    <property type="entry name" value="Aldolase"/>
    <property type="match status" value="1"/>
</dbReference>
<protein>
    <submittedName>
        <fullName evidence="4">Fructose-6-phosphate aldolase</fullName>
    </submittedName>
</protein>
<dbReference type="GO" id="GO:0005975">
    <property type="term" value="P:carbohydrate metabolic process"/>
    <property type="evidence" value="ECO:0007669"/>
    <property type="project" value="InterPro"/>
</dbReference>
<dbReference type="PANTHER" id="PTHR10683:SF36">
    <property type="entry name" value="TRANSALDOLASE"/>
    <property type="match status" value="1"/>
</dbReference>
<dbReference type="InterPro" id="IPR013785">
    <property type="entry name" value="Aldolase_TIM"/>
</dbReference>
<dbReference type="GO" id="GO:0016832">
    <property type="term" value="F:aldehyde-lyase activity"/>
    <property type="evidence" value="ECO:0007669"/>
    <property type="project" value="InterPro"/>
</dbReference>
<evidence type="ECO:0000313" key="5">
    <source>
        <dbReference type="Proteomes" id="UP000253314"/>
    </source>
</evidence>
<dbReference type="PROSITE" id="PS01054">
    <property type="entry name" value="TRANSALDOLASE_1"/>
    <property type="match status" value="1"/>
</dbReference>
<proteinExistence type="predicted"/>
<reference evidence="4 5" key="1">
    <citation type="submission" date="2018-07" db="EMBL/GenBank/DDBJ databases">
        <title>Lottiidibacillus patelloidae gen. nov., sp. nov., isolated from the intestinal tract of a marine limpet and the reclassification of B. taeanensis BH030017T, B. algicola KMM 3737T and B. hwajinpoensis SW-72T as genus Lottiidibacillus.</title>
        <authorList>
            <person name="Liu R."/>
            <person name="Huang Z."/>
        </authorList>
    </citation>
    <scope>NUCLEOTIDE SEQUENCE [LARGE SCALE GENOMIC DNA]</scope>
    <source>
        <strain evidence="4 5">BH030017</strain>
    </source>
</reference>
<dbReference type="AlphaFoldDB" id="A0A366XQ70"/>
<dbReference type="FunFam" id="3.20.20.70:FF:000018">
    <property type="entry name" value="Probable transaldolase"/>
    <property type="match status" value="1"/>
</dbReference>
<keyword evidence="5" id="KW-1185">Reference proteome</keyword>
<dbReference type="Pfam" id="PF00923">
    <property type="entry name" value="TAL_FSA"/>
    <property type="match status" value="1"/>
</dbReference>
<dbReference type="Gene3D" id="3.20.20.70">
    <property type="entry name" value="Aldolase class I"/>
    <property type="match status" value="1"/>
</dbReference>
<dbReference type="RefSeq" id="WP_113807108.1">
    <property type="nucleotide sequence ID" value="NZ_QOCW01000019.1"/>
</dbReference>
<dbReference type="PANTHER" id="PTHR10683">
    <property type="entry name" value="TRANSALDOLASE"/>
    <property type="match status" value="1"/>
</dbReference>
<dbReference type="Proteomes" id="UP000253314">
    <property type="component" value="Unassembled WGS sequence"/>
</dbReference>
<dbReference type="InterPro" id="IPR033919">
    <property type="entry name" value="TSA/FSA_arc/bac"/>
</dbReference>
<dbReference type="CDD" id="cd00956">
    <property type="entry name" value="Transaldolase_FSA"/>
    <property type="match status" value="1"/>
</dbReference>